<keyword evidence="3" id="KW-1185">Reference proteome</keyword>
<reference evidence="2 4" key="2">
    <citation type="submission" date="2015-09" db="EMBL/GenBank/DDBJ databases">
        <authorList>
            <consortium name="Swine Surveillance"/>
        </authorList>
    </citation>
    <scope>NUCLEOTIDE SEQUENCE [LARGE SCALE GENOMIC DNA]</scope>
    <source>
        <strain evidence="2 4">5120</strain>
    </source>
</reference>
<dbReference type="EMBL" id="CYSB01000029">
    <property type="protein sequence ID" value="CUH67560.1"/>
    <property type="molecule type" value="Genomic_DNA"/>
</dbReference>
<evidence type="ECO:0000313" key="3">
    <source>
        <dbReference type="Proteomes" id="UP000051086"/>
    </source>
</evidence>
<sequence>MRNVMLAMAAVSMLSACVVKQDPPISDEVLAASVYQHDGPPRLTLFTMINNRTGRGAHTSLMINGSQRVIFDPAGSFRKGGIVTRDDVVYNVTPRLADIYTRFHARQTYHVVVQELDVSAEVAEQALQLALARGEVPDAYCANSTSELLAKLPGFEGIKKTWYPKDLSEQFNQIPGVSRSELYEYDDGDRFKALEAFDAERVRDNMAANGH</sequence>
<dbReference type="AlphaFoldDB" id="A0A0N7LY76"/>
<evidence type="ECO:0008006" key="5">
    <source>
        <dbReference type="Google" id="ProtNLM"/>
    </source>
</evidence>
<evidence type="ECO:0000313" key="1">
    <source>
        <dbReference type="EMBL" id="CUH67560.1"/>
    </source>
</evidence>
<accession>A0A0N7LY76</accession>
<organism evidence="2 4">
    <name type="scientific">Thalassovita autumnalis</name>
    <dbReference type="NCBI Taxonomy" id="2072972"/>
    <lineage>
        <taxon>Bacteria</taxon>
        <taxon>Pseudomonadati</taxon>
        <taxon>Pseudomonadota</taxon>
        <taxon>Alphaproteobacteria</taxon>
        <taxon>Rhodobacterales</taxon>
        <taxon>Roseobacteraceae</taxon>
        <taxon>Thalassovita</taxon>
    </lineage>
</organism>
<dbReference type="PROSITE" id="PS51257">
    <property type="entry name" value="PROKAR_LIPOPROTEIN"/>
    <property type="match status" value="1"/>
</dbReference>
<dbReference type="EMBL" id="CYSC01000043">
    <property type="protein sequence ID" value="CUH73940.1"/>
    <property type="molecule type" value="Genomic_DNA"/>
</dbReference>
<evidence type="ECO:0000313" key="4">
    <source>
        <dbReference type="Proteomes" id="UP000051887"/>
    </source>
</evidence>
<dbReference type="Proteomes" id="UP000051086">
    <property type="component" value="Unassembled WGS sequence"/>
</dbReference>
<reference evidence="1 3" key="1">
    <citation type="submission" date="2015-09" db="EMBL/GenBank/DDBJ databases">
        <authorList>
            <person name="Rodrigo-Torres L."/>
            <person name="Arahal D.R."/>
        </authorList>
    </citation>
    <scope>NUCLEOTIDE SEQUENCE [LARGE SCALE GENOMIC DNA]</scope>
    <source>
        <strain evidence="1 3">CECT 5118</strain>
    </source>
</reference>
<protein>
    <recommendedName>
        <fullName evidence="5">Lipoprotein</fullName>
    </recommendedName>
</protein>
<evidence type="ECO:0000313" key="2">
    <source>
        <dbReference type="EMBL" id="CUH73940.1"/>
    </source>
</evidence>
<dbReference type="RefSeq" id="WP_179945300.1">
    <property type="nucleotide sequence ID" value="NZ_CYSB01000029.1"/>
</dbReference>
<dbReference type="Proteomes" id="UP000051887">
    <property type="component" value="Unassembled WGS sequence"/>
</dbReference>
<name>A0A0N7LY76_9RHOB</name>
<gene>
    <name evidence="1" type="ORF">TL5118_02242</name>
    <name evidence="2" type="ORF">TL5120_03757</name>
</gene>
<proteinExistence type="predicted"/>